<dbReference type="GO" id="GO:0004521">
    <property type="term" value="F:RNA endonuclease activity"/>
    <property type="evidence" value="ECO:0007669"/>
    <property type="project" value="InterPro"/>
</dbReference>
<keyword evidence="3" id="KW-1185">Reference proteome</keyword>
<dbReference type="AlphaFoldDB" id="A0A564ZJJ0"/>
<proteinExistence type="predicted"/>
<dbReference type="GO" id="GO:0016787">
    <property type="term" value="F:hydrolase activity"/>
    <property type="evidence" value="ECO:0007669"/>
    <property type="project" value="UniProtKB-KW"/>
</dbReference>
<dbReference type="PANTHER" id="PTHR42188">
    <property type="entry name" value="23S RRNA-SPECIFIC ENDONUCLEASE VAPC20"/>
    <property type="match status" value="1"/>
</dbReference>
<dbReference type="InterPro" id="IPR039018">
    <property type="entry name" value="VapC20-like"/>
</dbReference>
<sequence>MTSVFLDTAFLIALEAADDQHHEAAFKHWRNLTMSLPPLVTTSYILAEVVTFFNSRNRHAKAVEVGSLLMHSPSVELVHVNDALFHEAWRYFTQHSDKSYSLTDCISFVVMERLGIRMALTFDQHFVQAGFEKLP</sequence>
<reference evidence="2 3" key="1">
    <citation type="submission" date="2019-07" db="EMBL/GenBank/DDBJ databases">
        <authorList>
            <person name="Cremers G."/>
        </authorList>
    </citation>
    <scope>NUCLEOTIDE SEQUENCE [LARGE SCALE GENOMIC DNA]</scope>
</reference>
<protein>
    <submittedName>
        <fullName evidence="2">Ribonuclease VapC20</fullName>
        <ecNumber evidence="2">3.1.-.-</ecNumber>
    </submittedName>
</protein>
<accession>A0A564ZJJ0</accession>
<feature type="domain" description="PIN" evidence="1">
    <location>
        <begin position="4"/>
        <end position="131"/>
    </location>
</feature>
<dbReference type="Pfam" id="PF01850">
    <property type="entry name" value="PIN"/>
    <property type="match status" value="1"/>
</dbReference>
<dbReference type="InterPro" id="IPR002716">
    <property type="entry name" value="PIN_dom"/>
</dbReference>
<dbReference type="SUPFAM" id="SSF88723">
    <property type="entry name" value="PIN domain-like"/>
    <property type="match status" value="1"/>
</dbReference>
<dbReference type="InterPro" id="IPR029060">
    <property type="entry name" value="PIN-like_dom_sf"/>
</dbReference>
<dbReference type="PANTHER" id="PTHR42188:SF1">
    <property type="entry name" value="23S RRNA-SPECIFIC ENDONUCLEASE VAPC20"/>
    <property type="match status" value="1"/>
</dbReference>
<keyword evidence="2" id="KW-0378">Hydrolase</keyword>
<evidence type="ECO:0000313" key="3">
    <source>
        <dbReference type="Proteomes" id="UP000334340"/>
    </source>
</evidence>
<gene>
    <name evidence="2" type="ORF">MELA_01884</name>
</gene>
<organism evidence="2 3">
    <name type="scientific">Candidatus Methylomirabilis lanthanidiphila</name>
    <dbReference type="NCBI Taxonomy" id="2211376"/>
    <lineage>
        <taxon>Bacteria</taxon>
        <taxon>Candidatus Methylomirabilota</taxon>
        <taxon>Candidatus Methylomirabilia</taxon>
        <taxon>Candidatus Methylomirabilales</taxon>
        <taxon>Candidatus Methylomirabilaceae</taxon>
        <taxon>Candidatus Methylomirabilis</taxon>
    </lineage>
</organism>
<dbReference type="Gene3D" id="3.40.50.1010">
    <property type="entry name" value="5'-nuclease"/>
    <property type="match status" value="1"/>
</dbReference>
<evidence type="ECO:0000259" key="1">
    <source>
        <dbReference type="Pfam" id="PF01850"/>
    </source>
</evidence>
<dbReference type="Proteomes" id="UP000334340">
    <property type="component" value="Unassembled WGS sequence"/>
</dbReference>
<dbReference type="GO" id="GO:0016075">
    <property type="term" value="P:rRNA catabolic process"/>
    <property type="evidence" value="ECO:0007669"/>
    <property type="project" value="TreeGrafter"/>
</dbReference>
<name>A0A564ZJJ0_9BACT</name>
<dbReference type="EC" id="3.1.-.-" evidence="2"/>
<evidence type="ECO:0000313" key="2">
    <source>
        <dbReference type="EMBL" id="VUZ85499.1"/>
    </source>
</evidence>
<dbReference type="EMBL" id="CABIKM010000026">
    <property type="protein sequence ID" value="VUZ85499.1"/>
    <property type="molecule type" value="Genomic_DNA"/>
</dbReference>